<dbReference type="EMBL" id="CAAALY010119123">
    <property type="protein sequence ID" value="VEL31140.1"/>
    <property type="molecule type" value="Genomic_DNA"/>
</dbReference>
<keyword evidence="2" id="KW-1185">Reference proteome</keyword>
<dbReference type="Proteomes" id="UP000784294">
    <property type="component" value="Unassembled WGS sequence"/>
</dbReference>
<proteinExistence type="predicted"/>
<evidence type="ECO:0000313" key="1">
    <source>
        <dbReference type="EMBL" id="VEL31140.1"/>
    </source>
</evidence>
<comment type="caution">
    <text evidence="1">The sequence shown here is derived from an EMBL/GenBank/DDBJ whole genome shotgun (WGS) entry which is preliminary data.</text>
</comment>
<name>A0A3S5ASR0_9PLAT</name>
<protein>
    <submittedName>
        <fullName evidence="1">Uncharacterized protein</fullName>
    </submittedName>
</protein>
<organism evidence="1 2">
    <name type="scientific">Protopolystoma xenopodis</name>
    <dbReference type="NCBI Taxonomy" id="117903"/>
    <lineage>
        <taxon>Eukaryota</taxon>
        <taxon>Metazoa</taxon>
        <taxon>Spiralia</taxon>
        <taxon>Lophotrochozoa</taxon>
        <taxon>Platyhelminthes</taxon>
        <taxon>Monogenea</taxon>
        <taxon>Polyopisthocotylea</taxon>
        <taxon>Polystomatidea</taxon>
        <taxon>Polystomatidae</taxon>
        <taxon>Protopolystoma</taxon>
    </lineage>
</organism>
<sequence length="102" mass="11724">MDHWEQLVQSGKVRDMIQKGRVLEIPRFADKVVKEAIKHKFPGPGSYDSKSLFELAPKKRNFDGHEIENPPFNVQEKVHETPPLLCITRILNSSLYQAAKLL</sequence>
<evidence type="ECO:0000313" key="2">
    <source>
        <dbReference type="Proteomes" id="UP000784294"/>
    </source>
</evidence>
<accession>A0A3S5ASR0</accession>
<reference evidence="1" key="1">
    <citation type="submission" date="2018-11" db="EMBL/GenBank/DDBJ databases">
        <authorList>
            <consortium name="Pathogen Informatics"/>
        </authorList>
    </citation>
    <scope>NUCLEOTIDE SEQUENCE</scope>
</reference>
<dbReference type="OrthoDB" id="406368at2759"/>
<gene>
    <name evidence="1" type="ORF">PXEA_LOCUS24580</name>
</gene>
<dbReference type="AlphaFoldDB" id="A0A3S5ASR0"/>